<dbReference type="Pfam" id="PF14493">
    <property type="entry name" value="HTH_40"/>
    <property type="match status" value="1"/>
</dbReference>
<dbReference type="AlphaFoldDB" id="A0A9D1U4V9"/>
<comment type="caution">
    <text evidence="2">The sequence shown here is derived from an EMBL/GenBank/DDBJ whole genome shotgun (WGS) entry which is preliminary data.</text>
</comment>
<dbReference type="EMBL" id="DXGJ01000011">
    <property type="protein sequence ID" value="HIW71220.1"/>
    <property type="molecule type" value="Genomic_DNA"/>
</dbReference>
<reference evidence="2" key="1">
    <citation type="journal article" date="2021" name="PeerJ">
        <title>Extensive microbial diversity within the chicken gut microbiome revealed by metagenomics and culture.</title>
        <authorList>
            <person name="Gilroy R."/>
            <person name="Ravi A."/>
            <person name="Getino M."/>
            <person name="Pursley I."/>
            <person name="Horton D.L."/>
            <person name="Alikhan N.F."/>
            <person name="Baker D."/>
            <person name="Gharbi K."/>
            <person name="Hall N."/>
            <person name="Watson M."/>
            <person name="Adriaenssens E.M."/>
            <person name="Foster-Nyarko E."/>
            <person name="Jarju S."/>
            <person name="Secka A."/>
            <person name="Antonio M."/>
            <person name="Oren A."/>
            <person name="Chaudhuri R.R."/>
            <person name="La Ragione R."/>
            <person name="Hildebrand F."/>
            <person name="Pallen M.J."/>
        </authorList>
    </citation>
    <scope>NUCLEOTIDE SEQUENCE</scope>
    <source>
        <strain evidence="2">CHK173-259</strain>
    </source>
</reference>
<protein>
    <submittedName>
        <fullName evidence="2">Helix-turn-helix domain-containing protein</fullName>
    </submittedName>
</protein>
<sequence length="348" mass="39181">MEPLDLIHLLSDQQPRRLRVIENLLRGRRTVSTLYWGQRYGLLYLLDLDKALDRGGLDVVARQVVAQKWATWVADEQPVLQLTAAGVRAQVAHPTYQPVTWERWSQVDLNAARQRLLLAIQVVSEYVHQTKRYYPLATDLPTRQAVRSWFYRMRRPELASTMLQALQNSLEQLPEPVAAVTTAGLTGFHQPGLTTQQLAGDLDQTAWEVYLMHVDAVVTIAAAARQPDHPLNGLLATTWTSPVTRSAQATLAAVTAGSSLDQVAHQRKIKPSTAREHLLEAAIMLPLTAIPYQRLIPPADRTALLAALPVDLNAWEYTALSPELQHRYDFFTFRLLAIWEGKRGAQRE</sequence>
<proteinExistence type="predicted"/>
<evidence type="ECO:0000313" key="2">
    <source>
        <dbReference type="EMBL" id="HIW71220.1"/>
    </source>
</evidence>
<feature type="domain" description="Helicase Helix-turn-helix" evidence="1">
    <location>
        <begin position="246"/>
        <end position="335"/>
    </location>
</feature>
<evidence type="ECO:0000259" key="1">
    <source>
        <dbReference type="Pfam" id="PF14493"/>
    </source>
</evidence>
<organism evidence="2 3">
    <name type="scientific">Candidatus Levilactobacillus faecigallinarum</name>
    <dbReference type="NCBI Taxonomy" id="2838638"/>
    <lineage>
        <taxon>Bacteria</taxon>
        <taxon>Bacillati</taxon>
        <taxon>Bacillota</taxon>
        <taxon>Bacilli</taxon>
        <taxon>Lactobacillales</taxon>
        <taxon>Lactobacillaceae</taxon>
        <taxon>Levilactobacillus</taxon>
    </lineage>
</organism>
<dbReference type="InterPro" id="IPR029491">
    <property type="entry name" value="Helicase_HTH"/>
</dbReference>
<accession>A0A9D1U4V9</accession>
<evidence type="ECO:0000313" key="3">
    <source>
        <dbReference type="Proteomes" id="UP000886822"/>
    </source>
</evidence>
<reference evidence="2" key="2">
    <citation type="submission" date="2021-04" db="EMBL/GenBank/DDBJ databases">
        <authorList>
            <person name="Gilroy R."/>
        </authorList>
    </citation>
    <scope>NUCLEOTIDE SEQUENCE</scope>
    <source>
        <strain evidence="2">CHK173-259</strain>
    </source>
</reference>
<gene>
    <name evidence="2" type="ORF">H9875_01205</name>
</gene>
<name>A0A9D1U4V9_9LACO</name>
<dbReference type="Proteomes" id="UP000886822">
    <property type="component" value="Unassembled WGS sequence"/>
</dbReference>